<dbReference type="SMART" id="SM00283">
    <property type="entry name" value="MA"/>
    <property type="match status" value="1"/>
</dbReference>
<reference evidence="8 9" key="2">
    <citation type="submission" date="2018-05" db="EMBL/GenBank/DDBJ databases">
        <authorList>
            <person name="Lanie J.A."/>
            <person name="Ng W.-L."/>
            <person name="Kazmierczak K.M."/>
            <person name="Andrzejewski T.M."/>
            <person name="Davidsen T.M."/>
            <person name="Wayne K.J."/>
            <person name="Tettelin H."/>
            <person name="Glass J.I."/>
            <person name="Rusch D."/>
            <person name="Podicherti R."/>
            <person name="Tsui H.-C.T."/>
            <person name="Winkler M.E."/>
        </authorList>
    </citation>
    <scope>NUCLEOTIDE SEQUENCE [LARGE SCALE GENOMIC DNA]</scope>
    <source>
        <strain evidence="8 9">YBY</strain>
    </source>
</reference>
<keyword evidence="4" id="KW-0175">Coiled coil</keyword>
<dbReference type="Proteomes" id="UP000245216">
    <property type="component" value="Unassembled WGS sequence"/>
</dbReference>
<dbReference type="PROSITE" id="PS50111">
    <property type="entry name" value="CHEMOTAXIS_TRANSDUC_2"/>
    <property type="match status" value="1"/>
</dbReference>
<evidence type="ECO:0000259" key="6">
    <source>
        <dbReference type="PROSITE" id="PS50111"/>
    </source>
</evidence>
<evidence type="ECO:0000256" key="2">
    <source>
        <dbReference type="ARBA" id="ARBA00029447"/>
    </source>
</evidence>
<dbReference type="PANTHER" id="PTHR43531:SF14">
    <property type="entry name" value="METHYL-ACCEPTING CHEMOTAXIS PROTEIN I-RELATED"/>
    <property type="match status" value="1"/>
</dbReference>
<feature type="coiled-coil region" evidence="4">
    <location>
        <begin position="410"/>
        <end position="437"/>
    </location>
</feature>
<dbReference type="EMBL" id="QEXO01000001">
    <property type="protein sequence ID" value="PWE15579.1"/>
    <property type="molecule type" value="Genomic_DNA"/>
</dbReference>
<dbReference type="Pfam" id="PF08447">
    <property type="entry name" value="PAS_3"/>
    <property type="match status" value="1"/>
</dbReference>
<evidence type="ECO:0000256" key="5">
    <source>
        <dbReference type="SAM" id="Phobius"/>
    </source>
</evidence>
<accession>A0A2U2BNL9</accession>
<feature type="domain" description="PAS" evidence="7">
    <location>
        <begin position="25"/>
        <end position="76"/>
    </location>
</feature>
<dbReference type="SMART" id="SM00086">
    <property type="entry name" value="PAC"/>
    <property type="match status" value="1"/>
</dbReference>
<gene>
    <name evidence="8" type="ORF">DF183_02270</name>
</gene>
<keyword evidence="1" id="KW-0488">Methylation</keyword>
<sequence>MRKNLPITGIETELLDEQYLISKTDLAGRIIYANPAFVEVSGFSREELIGEPHNIVRHPDMPSEVFADLWHTLKQGRSWVGVVKNRRKDGGFYWVLAHASPIIEQGELTGFASVRVRAKPQDIQAAEQFYQELREGRNRSRTIRAGQIIARSWRRPFAGLRFLLGPSLLAAFLRKGILNLGITGGIIAMILNTEMPQQSMILLASSLGVGTLMILGYQAVLMRRVLGSFKTATHIAQQIAAGNLTVNTRGPAVKQLETLGQNLDLMRKSLMSISTDVDQSCGNNQLVSRKLSDNSALLEARTQEQAASMQETTASMSSFGQAVLQTAENAKASHELASRSADIANRGNEAVQKVSSSMQQILESSQHIGNIVSMINNIAFQTNILSINASIESARAGEAGKGFAVVASAVRSLAQQAAEAADEIKQLVTETQTLSAEGADHAAHAGQTMQEILTSVSEVAGLMGEISAATSEQSIGLGQLTQALKQVDQITSDNAALVHDLSETAQELNQNGAELQEAISVLNHGDSAHSHKSNRSSTPLVLAPVVNMDAARRRPVHPGRLRQLASST</sequence>
<dbReference type="PANTHER" id="PTHR43531">
    <property type="entry name" value="PROTEIN ICFG"/>
    <property type="match status" value="1"/>
</dbReference>
<evidence type="ECO:0000313" key="9">
    <source>
        <dbReference type="Proteomes" id="UP000245216"/>
    </source>
</evidence>
<dbReference type="NCBIfam" id="TIGR00229">
    <property type="entry name" value="sensory_box"/>
    <property type="match status" value="1"/>
</dbReference>
<dbReference type="RefSeq" id="WP_109088291.1">
    <property type="nucleotide sequence ID" value="NZ_CP048039.1"/>
</dbReference>
<keyword evidence="3" id="KW-0807">Transducer</keyword>
<evidence type="ECO:0000256" key="3">
    <source>
        <dbReference type="PROSITE-ProRule" id="PRU00284"/>
    </source>
</evidence>
<dbReference type="CDD" id="cd11386">
    <property type="entry name" value="MCP_signal"/>
    <property type="match status" value="1"/>
</dbReference>
<dbReference type="GO" id="GO:0007165">
    <property type="term" value="P:signal transduction"/>
    <property type="evidence" value="ECO:0007669"/>
    <property type="project" value="UniProtKB-KW"/>
</dbReference>
<evidence type="ECO:0000313" key="8">
    <source>
        <dbReference type="EMBL" id="PWE15579.1"/>
    </source>
</evidence>
<evidence type="ECO:0000256" key="4">
    <source>
        <dbReference type="SAM" id="Coils"/>
    </source>
</evidence>
<dbReference type="SUPFAM" id="SSF58104">
    <property type="entry name" value="Methyl-accepting chemotaxis protein (MCP) signaling domain"/>
    <property type="match status" value="1"/>
</dbReference>
<feature type="transmembrane region" description="Helical" evidence="5">
    <location>
        <begin position="199"/>
        <end position="220"/>
    </location>
</feature>
<keyword evidence="5" id="KW-1133">Transmembrane helix</keyword>
<proteinExistence type="inferred from homology"/>
<dbReference type="GO" id="GO:0006935">
    <property type="term" value="P:chemotaxis"/>
    <property type="evidence" value="ECO:0007669"/>
    <property type="project" value="InterPro"/>
</dbReference>
<name>A0A2U2BNL9_ALCFA</name>
<dbReference type="Gene3D" id="1.10.287.950">
    <property type="entry name" value="Methyl-accepting chemotaxis protein"/>
    <property type="match status" value="1"/>
</dbReference>
<dbReference type="CDD" id="cd00130">
    <property type="entry name" value="PAS"/>
    <property type="match status" value="1"/>
</dbReference>
<keyword evidence="5" id="KW-0472">Membrane</keyword>
<dbReference type="InterPro" id="IPR000014">
    <property type="entry name" value="PAS"/>
</dbReference>
<dbReference type="STRING" id="511.UZ73_02625"/>
<feature type="transmembrane region" description="Helical" evidence="5">
    <location>
        <begin position="176"/>
        <end position="193"/>
    </location>
</feature>
<dbReference type="PROSITE" id="PS50112">
    <property type="entry name" value="PAS"/>
    <property type="match status" value="1"/>
</dbReference>
<dbReference type="GO" id="GO:0004888">
    <property type="term" value="F:transmembrane signaling receptor activity"/>
    <property type="evidence" value="ECO:0007669"/>
    <property type="project" value="InterPro"/>
</dbReference>
<protein>
    <submittedName>
        <fullName evidence="8">Chemotaxis protein</fullName>
    </submittedName>
</protein>
<evidence type="ECO:0000259" key="7">
    <source>
        <dbReference type="PROSITE" id="PS50112"/>
    </source>
</evidence>
<dbReference type="InterPro" id="IPR051310">
    <property type="entry name" value="MCP_chemotaxis"/>
</dbReference>
<dbReference type="AlphaFoldDB" id="A0A2U2BNL9"/>
<dbReference type="InterPro" id="IPR013655">
    <property type="entry name" value="PAS_fold_3"/>
</dbReference>
<organism evidence="8 9">
    <name type="scientific">Alcaligenes faecalis</name>
    <dbReference type="NCBI Taxonomy" id="511"/>
    <lineage>
        <taxon>Bacteria</taxon>
        <taxon>Pseudomonadati</taxon>
        <taxon>Pseudomonadota</taxon>
        <taxon>Betaproteobacteria</taxon>
        <taxon>Burkholderiales</taxon>
        <taxon>Alcaligenaceae</taxon>
        <taxon>Alcaligenes</taxon>
    </lineage>
</organism>
<dbReference type="PRINTS" id="PR00260">
    <property type="entry name" value="CHEMTRNSDUCR"/>
</dbReference>
<dbReference type="InterPro" id="IPR004089">
    <property type="entry name" value="MCPsignal_dom"/>
</dbReference>
<comment type="caution">
    <text evidence="8">The sequence shown here is derived from an EMBL/GenBank/DDBJ whole genome shotgun (WGS) entry which is preliminary data.</text>
</comment>
<comment type="similarity">
    <text evidence="2">Belongs to the methyl-accepting chemotaxis (MCP) protein family.</text>
</comment>
<dbReference type="InterPro" id="IPR001610">
    <property type="entry name" value="PAC"/>
</dbReference>
<feature type="domain" description="Methyl-accepting transducer" evidence="6">
    <location>
        <begin position="280"/>
        <end position="509"/>
    </location>
</feature>
<keyword evidence="5" id="KW-0812">Transmembrane</keyword>
<dbReference type="GO" id="GO:0005886">
    <property type="term" value="C:plasma membrane"/>
    <property type="evidence" value="ECO:0007669"/>
    <property type="project" value="TreeGrafter"/>
</dbReference>
<dbReference type="Pfam" id="PF00015">
    <property type="entry name" value="MCPsignal"/>
    <property type="match status" value="1"/>
</dbReference>
<dbReference type="SUPFAM" id="SSF55785">
    <property type="entry name" value="PYP-like sensor domain (PAS domain)"/>
    <property type="match status" value="1"/>
</dbReference>
<dbReference type="InterPro" id="IPR035965">
    <property type="entry name" value="PAS-like_dom_sf"/>
</dbReference>
<evidence type="ECO:0000256" key="1">
    <source>
        <dbReference type="ARBA" id="ARBA00022481"/>
    </source>
</evidence>
<reference evidence="8 9" key="1">
    <citation type="submission" date="2018-05" db="EMBL/GenBank/DDBJ databases">
        <title>Genome Sequence of an Efficient Indole-Degrading Bacterium, Alcaligenes sp.YBY.</title>
        <authorList>
            <person name="Yang B."/>
        </authorList>
    </citation>
    <scope>NUCLEOTIDE SEQUENCE [LARGE SCALE GENOMIC DNA]</scope>
    <source>
        <strain evidence="8 9">YBY</strain>
    </source>
</reference>
<dbReference type="Gene3D" id="3.30.450.20">
    <property type="entry name" value="PAS domain"/>
    <property type="match status" value="1"/>
</dbReference>
<dbReference type="InterPro" id="IPR004090">
    <property type="entry name" value="Chemotax_Me-accpt_rcpt"/>
</dbReference>